<dbReference type="Pfam" id="PF12937">
    <property type="entry name" value="F-box-like"/>
    <property type="match status" value="1"/>
</dbReference>
<protein>
    <recommendedName>
        <fullName evidence="1">F-box domain-containing protein</fullName>
    </recommendedName>
</protein>
<reference evidence="2 3" key="1">
    <citation type="submission" date="2016-09" db="EMBL/GenBank/DDBJ databases">
        <title>The draft genome of Dichanthelium oligosanthes: A C3 panicoid grass species.</title>
        <authorList>
            <person name="Studer A.J."/>
            <person name="Schnable J.C."/>
            <person name="Brutnell T.P."/>
        </authorList>
    </citation>
    <scope>NUCLEOTIDE SEQUENCE [LARGE SCALE GENOMIC DNA]</scope>
    <source>
        <strain evidence="3">cv. Kellogg 1175</strain>
        <tissue evidence="2">Leaf</tissue>
    </source>
</reference>
<dbReference type="Proteomes" id="UP000095767">
    <property type="component" value="Unassembled WGS sequence"/>
</dbReference>
<dbReference type="CDD" id="cd22157">
    <property type="entry name" value="F-box_AtFBW1-like"/>
    <property type="match status" value="1"/>
</dbReference>
<proteinExistence type="predicted"/>
<dbReference type="InterPro" id="IPR036047">
    <property type="entry name" value="F-box-like_dom_sf"/>
</dbReference>
<dbReference type="OrthoDB" id="587254at2759"/>
<organism evidence="2 3">
    <name type="scientific">Dichanthelium oligosanthes</name>
    <dbReference type="NCBI Taxonomy" id="888268"/>
    <lineage>
        <taxon>Eukaryota</taxon>
        <taxon>Viridiplantae</taxon>
        <taxon>Streptophyta</taxon>
        <taxon>Embryophyta</taxon>
        <taxon>Tracheophyta</taxon>
        <taxon>Spermatophyta</taxon>
        <taxon>Magnoliopsida</taxon>
        <taxon>Liliopsida</taxon>
        <taxon>Poales</taxon>
        <taxon>Poaceae</taxon>
        <taxon>PACMAD clade</taxon>
        <taxon>Panicoideae</taxon>
        <taxon>Panicodae</taxon>
        <taxon>Paniceae</taxon>
        <taxon>Dichantheliinae</taxon>
        <taxon>Dichanthelium</taxon>
    </lineage>
</organism>
<evidence type="ECO:0000259" key="1">
    <source>
        <dbReference type="SMART" id="SM00256"/>
    </source>
</evidence>
<name>A0A1E5VWP4_9POAL</name>
<evidence type="ECO:0000313" key="3">
    <source>
        <dbReference type="Proteomes" id="UP000095767"/>
    </source>
</evidence>
<gene>
    <name evidence="2" type="ORF">BAE44_0009442</name>
</gene>
<dbReference type="SUPFAM" id="SSF81383">
    <property type="entry name" value="F-box domain"/>
    <property type="match status" value="1"/>
</dbReference>
<comment type="caution">
    <text evidence="2">The sequence shown here is derived from an EMBL/GenBank/DDBJ whole genome shotgun (WGS) entry which is preliminary data.</text>
</comment>
<dbReference type="SMART" id="SM00256">
    <property type="entry name" value="FBOX"/>
    <property type="match status" value="1"/>
</dbReference>
<dbReference type="Gene3D" id="1.20.1280.50">
    <property type="match status" value="1"/>
</dbReference>
<dbReference type="InterPro" id="IPR050796">
    <property type="entry name" value="SCF_F-box_component"/>
</dbReference>
<dbReference type="PANTHER" id="PTHR31672">
    <property type="entry name" value="BNACNNG10540D PROTEIN"/>
    <property type="match status" value="1"/>
</dbReference>
<sequence length="200" mass="21608">MAAHVSSLTDDTLAEILARLPPRSIGRCCAVCRAWNAITSHPSVDRVLAKRPAGVSAIMRDCKLSSLDLDDMTISTVAFRSWDGVLCTRAFPRKPQPHHSGTDYYMNPLTDACAVVSAPAGQGQIIGGYAHPVTGGFHLLHSTDVTVSGDRDLVVPITVRTLRVGDGTGWREVPLPFVAIMRGERNHSVSLHGNLQGWLF</sequence>
<dbReference type="InterPro" id="IPR001810">
    <property type="entry name" value="F-box_dom"/>
</dbReference>
<accession>A0A1E5VWP4</accession>
<dbReference type="AlphaFoldDB" id="A0A1E5VWP4"/>
<dbReference type="PANTHER" id="PTHR31672:SF2">
    <property type="entry name" value="F-BOX DOMAIN-CONTAINING PROTEIN"/>
    <property type="match status" value="1"/>
</dbReference>
<keyword evidence="3" id="KW-1185">Reference proteome</keyword>
<dbReference type="EMBL" id="LWDX02027351">
    <property type="protein sequence ID" value="OEL29544.1"/>
    <property type="molecule type" value="Genomic_DNA"/>
</dbReference>
<evidence type="ECO:0000313" key="2">
    <source>
        <dbReference type="EMBL" id="OEL29544.1"/>
    </source>
</evidence>
<feature type="domain" description="F-box" evidence="1">
    <location>
        <begin position="8"/>
        <end position="48"/>
    </location>
</feature>